<dbReference type="EMBL" id="JAPWTJ010002625">
    <property type="protein sequence ID" value="KAJ8965344.1"/>
    <property type="molecule type" value="Genomic_DNA"/>
</dbReference>
<evidence type="ECO:0000313" key="4">
    <source>
        <dbReference type="Proteomes" id="UP001162164"/>
    </source>
</evidence>
<organism evidence="3 4">
    <name type="scientific">Molorchus minor</name>
    <dbReference type="NCBI Taxonomy" id="1323400"/>
    <lineage>
        <taxon>Eukaryota</taxon>
        <taxon>Metazoa</taxon>
        <taxon>Ecdysozoa</taxon>
        <taxon>Arthropoda</taxon>
        <taxon>Hexapoda</taxon>
        <taxon>Insecta</taxon>
        <taxon>Pterygota</taxon>
        <taxon>Neoptera</taxon>
        <taxon>Endopterygota</taxon>
        <taxon>Coleoptera</taxon>
        <taxon>Polyphaga</taxon>
        <taxon>Cucujiformia</taxon>
        <taxon>Chrysomeloidea</taxon>
        <taxon>Cerambycidae</taxon>
        <taxon>Lamiinae</taxon>
        <taxon>Monochamini</taxon>
        <taxon>Molorchus</taxon>
    </lineage>
</organism>
<sequence length="326" mass="37772">MFEGRYRDYYLVNDMEVEEIGFDERPKKMVFKTFVCAVAILFLIVFVGLPLIFMNCIGLQRILIFTRFDLPENKEHFETYRFPGFKNKYVTVTDEIGKNETLGVWQILPVELTYKALHDPNFDYEEALLNSNYSVLIYFHGTGEARSYDIAQYQLFRYNFHVIAFDYRSYGDSSKGILSEKKVVNDCIQLYKWVLNKTNSPIYIWGHSLGAALATSTLAALENMEINSTGLILESAFTSLRDELYVHPYGKIFAWLPWFEATIINPLHKNGFVFDTASNILNVSCPIMILHAEDDEIIPYQLGEKLFQIASTRSEEARNMTSFLFI</sequence>
<gene>
    <name evidence="3" type="ORF">NQ317_018797</name>
</gene>
<dbReference type="Pfam" id="PF12146">
    <property type="entry name" value="Hydrolase_4"/>
    <property type="match status" value="1"/>
</dbReference>
<evidence type="ECO:0000259" key="2">
    <source>
        <dbReference type="Pfam" id="PF12146"/>
    </source>
</evidence>
<name>A0ABQ9ITJ3_9CUCU</name>
<dbReference type="SUPFAM" id="SSF53474">
    <property type="entry name" value="alpha/beta-Hydrolases"/>
    <property type="match status" value="1"/>
</dbReference>
<dbReference type="InterPro" id="IPR029058">
    <property type="entry name" value="AB_hydrolase_fold"/>
</dbReference>
<evidence type="ECO:0000256" key="1">
    <source>
        <dbReference type="SAM" id="Phobius"/>
    </source>
</evidence>
<dbReference type="PANTHER" id="PTHR12277">
    <property type="entry name" value="ALPHA/BETA HYDROLASE DOMAIN-CONTAINING PROTEIN"/>
    <property type="match status" value="1"/>
</dbReference>
<keyword evidence="1" id="KW-0472">Membrane</keyword>
<proteinExistence type="predicted"/>
<comment type="caution">
    <text evidence="3">The sequence shown here is derived from an EMBL/GenBank/DDBJ whole genome shotgun (WGS) entry which is preliminary data.</text>
</comment>
<dbReference type="Proteomes" id="UP001162164">
    <property type="component" value="Unassembled WGS sequence"/>
</dbReference>
<dbReference type="InterPro" id="IPR022742">
    <property type="entry name" value="Hydrolase_4"/>
</dbReference>
<feature type="transmembrane region" description="Helical" evidence="1">
    <location>
        <begin position="34"/>
        <end position="53"/>
    </location>
</feature>
<accession>A0ABQ9ITJ3</accession>
<protein>
    <recommendedName>
        <fullName evidence="2">Serine aminopeptidase S33 domain-containing protein</fullName>
    </recommendedName>
</protein>
<keyword evidence="1" id="KW-0812">Transmembrane</keyword>
<dbReference type="Gene3D" id="3.40.50.1820">
    <property type="entry name" value="alpha/beta hydrolase"/>
    <property type="match status" value="1"/>
</dbReference>
<keyword evidence="4" id="KW-1185">Reference proteome</keyword>
<keyword evidence="1" id="KW-1133">Transmembrane helix</keyword>
<reference evidence="3" key="1">
    <citation type="journal article" date="2023" name="Insect Mol. Biol.">
        <title>Genome sequencing provides insights into the evolution of gene families encoding plant cell wall-degrading enzymes in longhorned beetles.</title>
        <authorList>
            <person name="Shin N.R."/>
            <person name="Okamura Y."/>
            <person name="Kirsch R."/>
            <person name="Pauchet Y."/>
        </authorList>
    </citation>
    <scope>NUCLEOTIDE SEQUENCE</scope>
    <source>
        <strain evidence="3">MMC_N1</strain>
    </source>
</reference>
<feature type="domain" description="Serine aminopeptidase S33" evidence="2">
    <location>
        <begin position="135"/>
        <end position="256"/>
    </location>
</feature>
<dbReference type="PANTHER" id="PTHR12277:SF194">
    <property type="entry name" value="FI04476P"/>
    <property type="match status" value="1"/>
</dbReference>
<evidence type="ECO:0000313" key="3">
    <source>
        <dbReference type="EMBL" id="KAJ8965344.1"/>
    </source>
</evidence>